<sequence>MKIAIFGDSITAGWVENRVSFVLKEKLVKQLEKMNLKKVQVSLFGVPGDDCLLGMKRIDEVEKSHADLIFVFFGANDASKHRNVSEEIFQDTLLEMALKLGNEKTIFLTPPYYDEVAGDEKRSNERVEKYRIRTFLAAQQAESEVIDLYKQMTNYSAPEEFLQDDGLHFSEEGYDLLAGMIAAKVRERVLKKMKRSKV</sequence>
<dbReference type="InterPro" id="IPR013830">
    <property type="entry name" value="SGNH_hydro"/>
</dbReference>
<dbReference type="OrthoDB" id="388542at2"/>
<dbReference type="RefSeq" id="WP_159443220.1">
    <property type="nucleotide sequence ID" value="NZ_FUXI01000010.1"/>
</dbReference>
<keyword evidence="3" id="KW-1185">Reference proteome</keyword>
<gene>
    <name evidence="2" type="ORF">SAMN02745116_01105</name>
</gene>
<dbReference type="InterPro" id="IPR036514">
    <property type="entry name" value="SGNH_hydro_sf"/>
</dbReference>
<dbReference type="Proteomes" id="UP000190328">
    <property type="component" value="Unassembled WGS sequence"/>
</dbReference>
<evidence type="ECO:0000259" key="1">
    <source>
        <dbReference type="Pfam" id="PF13472"/>
    </source>
</evidence>
<dbReference type="EMBL" id="FUXI01000010">
    <property type="protein sequence ID" value="SJZ66730.1"/>
    <property type="molecule type" value="Genomic_DNA"/>
</dbReference>
<evidence type="ECO:0000313" key="3">
    <source>
        <dbReference type="Proteomes" id="UP000190328"/>
    </source>
</evidence>
<dbReference type="SUPFAM" id="SSF52266">
    <property type="entry name" value="SGNH hydrolase"/>
    <property type="match status" value="1"/>
</dbReference>
<proteinExistence type="predicted"/>
<dbReference type="PANTHER" id="PTHR14209:SF19">
    <property type="entry name" value="ISOAMYL ACETATE-HYDROLYZING ESTERASE 1 HOMOLOG"/>
    <property type="match status" value="1"/>
</dbReference>
<dbReference type="PANTHER" id="PTHR14209">
    <property type="entry name" value="ISOAMYL ACETATE-HYDROLYZING ESTERASE 1"/>
    <property type="match status" value="1"/>
</dbReference>
<feature type="domain" description="SGNH hydrolase-type esterase" evidence="1">
    <location>
        <begin position="5"/>
        <end position="176"/>
    </location>
</feature>
<organism evidence="2 3">
    <name type="scientific">Pilibacter termitis</name>
    <dbReference type="NCBI Taxonomy" id="263852"/>
    <lineage>
        <taxon>Bacteria</taxon>
        <taxon>Bacillati</taxon>
        <taxon>Bacillota</taxon>
        <taxon>Bacilli</taxon>
        <taxon>Lactobacillales</taxon>
        <taxon>Enterococcaceae</taxon>
        <taxon>Pilibacter</taxon>
    </lineage>
</organism>
<dbReference type="STRING" id="263852.SAMN02745116_01105"/>
<name>A0A1T4MI15_9ENTE</name>
<reference evidence="2 3" key="1">
    <citation type="submission" date="2017-02" db="EMBL/GenBank/DDBJ databases">
        <authorList>
            <person name="Peterson S.W."/>
        </authorList>
    </citation>
    <scope>NUCLEOTIDE SEQUENCE [LARGE SCALE GENOMIC DNA]</scope>
    <source>
        <strain evidence="2 3">ATCC BAA-1030</strain>
    </source>
</reference>
<evidence type="ECO:0000313" key="2">
    <source>
        <dbReference type="EMBL" id="SJZ66730.1"/>
    </source>
</evidence>
<dbReference type="InterPro" id="IPR045136">
    <property type="entry name" value="Iah1-like"/>
</dbReference>
<dbReference type="AlphaFoldDB" id="A0A1T4MI15"/>
<dbReference type="Gene3D" id="3.40.50.1110">
    <property type="entry name" value="SGNH hydrolase"/>
    <property type="match status" value="1"/>
</dbReference>
<protein>
    <submittedName>
        <fullName evidence="2">Lysophospholipase L1</fullName>
    </submittedName>
</protein>
<dbReference type="Pfam" id="PF13472">
    <property type="entry name" value="Lipase_GDSL_2"/>
    <property type="match status" value="1"/>
</dbReference>
<accession>A0A1T4MI15</accession>